<keyword evidence="11" id="KW-1185">Reference proteome</keyword>
<dbReference type="PROSITE" id="PS52009">
    <property type="entry name" value="GH84"/>
    <property type="match status" value="1"/>
</dbReference>
<evidence type="ECO:0000256" key="3">
    <source>
        <dbReference type="ARBA" id="ARBA00030512"/>
    </source>
</evidence>
<evidence type="ECO:0000256" key="1">
    <source>
        <dbReference type="ARBA" id="ARBA00022801"/>
    </source>
</evidence>
<dbReference type="InterPro" id="IPR011496">
    <property type="entry name" value="O-GlcNAcase_cat"/>
</dbReference>
<dbReference type="InterPro" id="IPR051822">
    <property type="entry name" value="Glycosyl_Hydrolase_84"/>
</dbReference>
<dbReference type="OrthoDB" id="9975416at2759"/>
<dbReference type="GO" id="GO:0016231">
    <property type="term" value="F:beta-N-acetylglucosaminidase activity"/>
    <property type="evidence" value="ECO:0007669"/>
    <property type="project" value="TreeGrafter"/>
</dbReference>
<dbReference type="EnsemblMetazoa" id="CLYHEMT020102.1">
    <property type="protein sequence ID" value="CLYHEMP020102.1"/>
    <property type="gene ID" value="CLYHEMG020102"/>
</dbReference>
<reference evidence="10" key="1">
    <citation type="submission" date="2021-01" db="UniProtKB">
        <authorList>
            <consortium name="EnsemblMetazoa"/>
        </authorList>
    </citation>
    <scope>IDENTIFICATION</scope>
</reference>
<dbReference type="InterPro" id="IPR017853">
    <property type="entry name" value="GH"/>
</dbReference>
<dbReference type="InterPro" id="IPR016181">
    <property type="entry name" value="Acyl_CoA_acyltransferase"/>
</dbReference>
<dbReference type="Proteomes" id="UP000594262">
    <property type="component" value="Unplaced"/>
</dbReference>
<evidence type="ECO:0000256" key="6">
    <source>
        <dbReference type="ARBA" id="ARBA00066938"/>
    </source>
</evidence>
<dbReference type="Gene3D" id="3.20.20.80">
    <property type="entry name" value="Glycosidases"/>
    <property type="match status" value="1"/>
</dbReference>
<evidence type="ECO:0000313" key="11">
    <source>
        <dbReference type="Proteomes" id="UP000594262"/>
    </source>
</evidence>
<dbReference type="GO" id="GO:0009100">
    <property type="term" value="P:glycoprotein metabolic process"/>
    <property type="evidence" value="ECO:0007669"/>
    <property type="project" value="TreeGrafter"/>
</dbReference>
<evidence type="ECO:0000256" key="8">
    <source>
        <dbReference type="SAM" id="MobiDB-lite"/>
    </source>
</evidence>
<proteinExistence type="predicted"/>
<comment type="catalytic activity">
    <reaction evidence="4">
        <text>3-O-(N-acetyl-beta-D-glucosaminyl)-L-seryl-[protein] + H2O = N-acetyl-D-glucosamine + L-seryl-[protein]</text>
        <dbReference type="Rhea" id="RHEA:48876"/>
        <dbReference type="Rhea" id="RHEA-COMP:9863"/>
        <dbReference type="Rhea" id="RHEA-COMP:12251"/>
        <dbReference type="ChEBI" id="CHEBI:15377"/>
        <dbReference type="ChEBI" id="CHEBI:29999"/>
        <dbReference type="ChEBI" id="CHEBI:90838"/>
        <dbReference type="ChEBI" id="CHEBI:506227"/>
        <dbReference type="EC" id="3.2.1.169"/>
    </reaction>
</comment>
<dbReference type="AlphaFoldDB" id="A0A7M6DPE5"/>
<dbReference type="SUPFAM" id="SSF51445">
    <property type="entry name" value="(Trans)glycosidases"/>
    <property type="match status" value="1"/>
</dbReference>
<dbReference type="GeneID" id="136823467"/>
<feature type="compositionally biased region" description="Polar residues" evidence="8">
    <location>
        <begin position="338"/>
        <end position="347"/>
    </location>
</feature>
<evidence type="ECO:0000256" key="2">
    <source>
        <dbReference type="ARBA" id="ARBA00023295"/>
    </source>
</evidence>
<feature type="region of interest" description="Disordered" evidence="8">
    <location>
        <begin position="333"/>
        <end position="355"/>
    </location>
</feature>
<accession>A0A7M6DPE5</accession>
<organism evidence="10 11">
    <name type="scientific">Clytia hemisphaerica</name>
    <dbReference type="NCBI Taxonomy" id="252671"/>
    <lineage>
        <taxon>Eukaryota</taxon>
        <taxon>Metazoa</taxon>
        <taxon>Cnidaria</taxon>
        <taxon>Hydrozoa</taxon>
        <taxon>Hydroidolina</taxon>
        <taxon>Leptothecata</taxon>
        <taxon>Obeliida</taxon>
        <taxon>Clytiidae</taxon>
        <taxon>Clytia</taxon>
    </lineage>
</organism>
<dbReference type="Pfam" id="PF07555">
    <property type="entry name" value="NAGidase"/>
    <property type="match status" value="1"/>
</dbReference>
<name>A0A7M6DPE5_9CNID</name>
<dbReference type="Gene3D" id="1.20.58.240">
    <property type="entry name" value="STAT, domain 1"/>
    <property type="match status" value="1"/>
</dbReference>
<feature type="domain" description="GH84" evidence="9">
    <location>
        <begin position="3"/>
        <end position="277"/>
    </location>
</feature>
<dbReference type="EC" id="3.2.1.169" evidence="6"/>
<evidence type="ECO:0000259" key="9">
    <source>
        <dbReference type="PROSITE" id="PS52009"/>
    </source>
</evidence>
<dbReference type="PANTHER" id="PTHR13170">
    <property type="entry name" value="O-GLCNACASE"/>
    <property type="match status" value="1"/>
</dbReference>
<dbReference type="RefSeq" id="XP_066935761.1">
    <property type="nucleotide sequence ID" value="XM_067079660.1"/>
</dbReference>
<comment type="catalytic activity">
    <reaction evidence="5">
        <text>3-O-(N-acetyl-beta-D-glucosaminyl)-L-threonyl-[protein] + H2O = L-threonyl-[protein] + N-acetyl-D-glucosamine</text>
        <dbReference type="Rhea" id="RHEA:48892"/>
        <dbReference type="Rhea" id="RHEA-COMP:11060"/>
        <dbReference type="Rhea" id="RHEA-COMP:12252"/>
        <dbReference type="ChEBI" id="CHEBI:15377"/>
        <dbReference type="ChEBI" id="CHEBI:30013"/>
        <dbReference type="ChEBI" id="CHEBI:90840"/>
        <dbReference type="ChEBI" id="CHEBI:506227"/>
        <dbReference type="EC" id="3.2.1.169"/>
    </reaction>
</comment>
<dbReference type="SUPFAM" id="SSF55729">
    <property type="entry name" value="Acyl-CoA N-acyltransferases (Nat)"/>
    <property type="match status" value="1"/>
</dbReference>
<keyword evidence="1" id="KW-0378">Hydrolase</keyword>
<evidence type="ECO:0000313" key="10">
    <source>
        <dbReference type="EnsemblMetazoa" id="CLYHEMP020102.1"/>
    </source>
</evidence>
<dbReference type="Gene3D" id="3.40.630.30">
    <property type="match status" value="1"/>
</dbReference>
<dbReference type="PANTHER" id="PTHR13170:SF16">
    <property type="entry name" value="PROTEIN O-GLCNACASE"/>
    <property type="match status" value="1"/>
</dbReference>
<dbReference type="GO" id="GO:0102571">
    <property type="term" value="F:[protein]-3-O-(N-acetyl-D-glucosaminyl)-L-serine/L-threonine O-N-acetyl-alpha-D-glucosaminase activity"/>
    <property type="evidence" value="ECO:0007669"/>
    <property type="project" value="UniProtKB-EC"/>
</dbReference>
<keyword evidence="2" id="KW-0326">Glycosidase</keyword>
<evidence type="ECO:0000256" key="7">
    <source>
        <dbReference type="ARBA" id="ARBA00076634"/>
    </source>
</evidence>
<sequence>MVFYSGVIEGFYGSPWSNEARKHLMEWLKSLNMNTYMYAPKDSSKHRKNWREPYGQAELDSLKTLIQAAKTNSINFVYAISPGLDVVFTSDTDVQSLKQKLEQVYKLGCRSFAILFDDIEPELCLVDKMEFASSAEAQAFLTNKVFEWFSDLQLILFCPTEYCTTRADMKESEYLKTIGSKLHKEVQIFWTGPKVVPQEINSESLEYLTKLLQRKPVIWDNIHANDYDERRVFLGPYKGRPLDLYQNTNGILTNPNCEFEANFVAFESLALWYKQAEMNSTKECHGDYIPEDILEVVCDKWIKRLHEQIQGGITEKKHTTDFDLQKDYNKTDDIVGSKGTSKESPNNKSKDGDEEKPICSMDLQIICHFFYLPYENGAIAEAFVKGFEWLKDNMIQFDEQPSDEEVEEWKTKSTNFQKRCEELCKVFDRISNIPNQRVAGELEQYISAARDAINMLKSYVKYLGSKEREETGSLIPPDPEAWFFRGGVIGQMERLVPTCNDFKSTISTNQIQVIRPYTKDDLEEIYKLCNKNLLPVEDYLADKEKHQDAFDRSLGAFADFEQCTASFVLEIDDEICGVIFGHSEAKTFYTHQSKHWLPKMMSKYSKREDNPFSKHPCKVDEKTLERYPGVVCIKIDFVLMGTPIVNKLLNCVLNVLKMNIHFVMENISRKEKEQFKELGFTTKDIKHKNSTIFLYQR</sequence>
<protein>
    <recommendedName>
        <fullName evidence="6">protein O-GlcNAcase</fullName>
        <ecNumber evidence="6">3.2.1.169</ecNumber>
    </recommendedName>
    <alternativeName>
        <fullName evidence="3">Beta-N-acetylhexosaminidase</fullName>
    </alternativeName>
    <alternativeName>
        <fullName evidence="7">Beta-hexosaminidase</fullName>
    </alternativeName>
</protein>
<evidence type="ECO:0000256" key="5">
    <source>
        <dbReference type="ARBA" id="ARBA00052136"/>
    </source>
</evidence>
<dbReference type="FunFam" id="3.20.20.80:FF:000009">
    <property type="entry name" value="O-GlcNAcase BT_4395"/>
    <property type="match status" value="1"/>
</dbReference>
<evidence type="ECO:0000256" key="4">
    <source>
        <dbReference type="ARBA" id="ARBA00050933"/>
    </source>
</evidence>